<dbReference type="Pfam" id="PF07589">
    <property type="entry name" value="PEP-CTERM"/>
    <property type="match status" value="1"/>
</dbReference>
<dbReference type="EMBL" id="JACIEV010000001">
    <property type="protein sequence ID" value="MBB4152181.1"/>
    <property type="molecule type" value="Genomic_DNA"/>
</dbReference>
<name>A0A840F6T3_9SPHN</name>
<evidence type="ECO:0000313" key="4">
    <source>
        <dbReference type="Proteomes" id="UP000529795"/>
    </source>
</evidence>
<evidence type="ECO:0000313" key="3">
    <source>
        <dbReference type="EMBL" id="MBB4152181.1"/>
    </source>
</evidence>
<protein>
    <recommendedName>
        <fullName evidence="2">Ice-binding protein C-terminal domain-containing protein</fullName>
    </recommendedName>
</protein>
<dbReference type="NCBIfam" id="NF035944">
    <property type="entry name" value="PEPxxWA-CTERM"/>
    <property type="match status" value="1"/>
</dbReference>
<evidence type="ECO:0000256" key="1">
    <source>
        <dbReference type="SAM" id="SignalP"/>
    </source>
</evidence>
<proteinExistence type="predicted"/>
<feature type="domain" description="Ice-binding protein C-terminal" evidence="2">
    <location>
        <begin position="176"/>
        <end position="201"/>
    </location>
</feature>
<reference evidence="3 4" key="1">
    <citation type="submission" date="2020-08" db="EMBL/GenBank/DDBJ databases">
        <title>Genomic Encyclopedia of Type Strains, Phase IV (KMG-IV): sequencing the most valuable type-strain genomes for metagenomic binning, comparative biology and taxonomic classification.</title>
        <authorList>
            <person name="Goeker M."/>
        </authorList>
    </citation>
    <scope>NUCLEOTIDE SEQUENCE [LARGE SCALE GENOMIC DNA]</scope>
    <source>
        <strain evidence="3 4">YC6723</strain>
    </source>
</reference>
<dbReference type="InterPro" id="IPR013424">
    <property type="entry name" value="Ice-binding_C"/>
</dbReference>
<feature type="signal peptide" evidence="1">
    <location>
        <begin position="1"/>
        <end position="21"/>
    </location>
</feature>
<accession>A0A840F6T3</accession>
<sequence length="209" mass="21856">MKKLLLASATVALFASSNAYAAANLTSATVRGGTMASPSSTVWNTIQDSFYTLFIQQPFANALNGTNPTINDPTTLGGNDFLISGDGFPSGSITNSDLNYTITLGFADGATISGMYNTISGAFTAGSSSTVGDTTYTLTGFGWNRNPNSDIVSQFAPTKGNDTSDYTGLFSFDASAVPEPATWAMMLIGFGMVGGAARYRRRNSQVVYS</sequence>
<evidence type="ECO:0000259" key="2">
    <source>
        <dbReference type="Pfam" id="PF07589"/>
    </source>
</evidence>
<dbReference type="NCBIfam" id="TIGR02595">
    <property type="entry name" value="PEP_CTERM"/>
    <property type="match status" value="1"/>
</dbReference>
<gene>
    <name evidence="3" type="ORF">GGQ80_000057</name>
</gene>
<dbReference type="AlphaFoldDB" id="A0A840F6T3"/>
<dbReference type="RefSeq" id="WP_183981708.1">
    <property type="nucleotide sequence ID" value="NZ_JACIEV010000001.1"/>
</dbReference>
<comment type="caution">
    <text evidence="3">The sequence shown here is derived from an EMBL/GenBank/DDBJ whole genome shotgun (WGS) entry which is preliminary data.</text>
</comment>
<keyword evidence="4" id="KW-1185">Reference proteome</keyword>
<feature type="chain" id="PRO_5032695046" description="Ice-binding protein C-terminal domain-containing protein" evidence="1">
    <location>
        <begin position="22"/>
        <end position="209"/>
    </location>
</feature>
<organism evidence="3 4">
    <name type="scientific">Sphingomonas jinjuensis</name>
    <dbReference type="NCBI Taxonomy" id="535907"/>
    <lineage>
        <taxon>Bacteria</taxon>
        <taxon>Pseudomonadati</taxon>
        <taxon>Pseudomonadota</taxon>
        <taxon>Alphaproteobacteria</taxon>
        <taxon>Sphingomonadales</taxon>
        <taxon>Sphingomonadaceae</taxon>
        <taxon>Sphingomonas</taxon>
    </lineage>
</organism>
<dbReference type="Proteomes" id="UP000529795">
    <property type="component" value="Unassembled WGS sequence"/>
</dbReference>
<keyword evidence="1" id="KW-0732">Signal</keyword>